<evidence type="ECO:0000256" key="1">
    <source>
        <dbReference type="ARBA" id="ARBA00004123"/>
    </source>
</evidence>
<name>A0ABQ9NUC2_9PEZI</name>
<evidence type="ECO:0000256" key="6">
    <source>
        <dbReference type="ARBA" id="ARBA00023163"/>
    </source>
</evidence>
<keyword evidence="4" id="KW-0862">Zinc</keyword>
<dbReference type="Pfam" id="PF13894">
    <property type="entry name" value="zf-C2H2_4"/>
    <property type="match status" value="1"/>
</dbReference>
<dbReference type="SUPFAM" id="SSF57667">
    <property type="entry name" value="beta-beta-alpha zinc fingers"/>
    <property type="match status" value="3"/>
</dbReference>
<keyword evidence="12" id="KW-1185">Reference proteome</keyword>
<keyword evidence="2" id="KW-0479">Metal-binding</keyword>
<evidence type="ECO:0000259" key="10">
    <source>
        <dbReference type="PROSITE" id="PS50157"/>
    </source>
</evidence>
<dbReference type="Proteomes" id="UP001172684">
    <property type="component" value="Unassembled WGS sequence"/>
</dbReference>
<keyword evidence="3 8" id="KW-0863">Zinc-finger</keyword>
<gene>
    <name evidence="11" type="ORF">H2201_004400</name>
</gene>
<accession>A0ABQ9NUC2</accession>
<feature type="domain" description="C2H2-type" evidence="10">
    <location>
        <begin position="132"/>
        <end position="161"/>
    </location>
</feature>
<feature type="domain" description="C2H2-type" evidence="10">
    <location>
        <begin position="103"/>
        <end position="131"/>
    </location>
</feature>
<comment type="subcellular location">
    <subcellularLocation>
        <location evidence="1">Nucleus</location>
    </subcellularLocation>
</comment>
<dbReference type="PROSITE" id="PS00028">
    <property type="entry name" value="ZINC_FINGER_C2H2_1"/>
    <property type="match status" value="5"/>
</dbReference>
<dbReference type="Gene3D" id="3.30.160.60">
    <property type="entry name" value="Classic Zinc Finger"/>
    <property type="match status" value="5"/>
</dbReference>
<proteinExistence type="predicted"/>
<dbReference type="EMBL" id="JAPDRL010000028">
    <property type="protein sequence ID" value="KAJ9665518.1"/>
    <property type="molecule type" value="Genomic_DNA"/>
</dbReference>
<evidence type="ECO:0000313" key="12">
    <source>
        <dbReference type="Proteomes" id="UP001172684"/>
    </source>
</evidence>
<feature type="domain" description="C2H2-type" evidence="10">
    <location>
        <begin position="162"/>
        <end position="193"/>
    </location>
</feature>
<dbReference type="InterPro" id="IPR013087">
    <property type="entry name" value="Znf_C2H2_type"/>
</dbReference>
<sequence>MAPQKSLKRKADELDEAPASERTQEDPIGEHDASDYSDTSSSEENEEASRPTLTPGSPLTTCSTPRTPREKNFHCHYPNCGKSFIRPSRLEEHILSHTGGRPFACKQCPKTFVRNNHLKRHVKTSHTSERDYICHWLSCGKGFASGTRLRRHIATHEAKEQYRCTAYPPCNAIFRKHTTLQKHIASAHLNQKAWPCAFIDDTTGQPCTHAYDTESALRAHQGRIHGGSRYVCTLCSPSAIGIPASTSGETISTPPDSTPRVTFPTYALLQSHIKTAHPPQCPHCPRTFDTPRALRQHIEIAHATPLEARQTFRCDVPGCGRGFTKAGNLAVHKKTVHGAVKAFVCGTTDLGTSKDEEVRGWWGGEKEGACGFALGTKANLEEHVRTQHLGKEGMRARKARKKAEESGVDLEEIRRRNLRRKKGSEMQQIVAPLTGAGWEELGRNIDCLKPECAHKFMREYDLWNHCRALHVMSDAEIREAIALAGGQFWMHGAGNRHQGYLDEEDLTANEALDREAGIVAGLERFDVYGGVGFARSWDDGGVPVDPALFGGEQQGVAGLEAVKAYLQQEG</sequence>
<protein>
    <recommendedName>
        <fullName evidence="10">C2H2-type domain-containing protein</fullName>
    </recommendedName>
</protein>
<evidence type="ECO:0000256" key="7">
    <source>
        <dbReference type="ARBA" id="ARBA00023242"/>
    </source>
</evidence>
<organism evidence="11 12">
    <name type="scientific">Coniosporium apollinis</name>
    <dbReference type="NCBI Taxonomy" id="61459"/>
    <lineage>
        <taxon>Eukaryota</taxon>
        <taxon>Fungi</taxon>
        <taxon>Dikarya</taxon>
        <taxon>Ascomycota</taxon>
        <taxon>Pezizomycotina</taxon>
        <taxon>Dothideomycetes</taxon>
        <taxon>Dothideomycetes incertae sedis</taxon>
        <taxon>Coniosporium</taxon>
    </lineage>
</organism>
<evidence type="ECO:0000256" key="3">
    <source>
        <dbReference type="ARBA" id="ARBA00022771"/>
    </source>
</evidence>
<dbReference type="PROSITE" id="PS50157">
    <property type="entry name" value="ZINC_FINGER_C2H2_2"/>
    <property type="match status" value="5"/>
</dbReference>
<reference evidence="11" key="1">
    <citation type="submission" date="2022-10" db="EMBL/GenBank/DDBJ databases">
        <title>Culturing micro-colonial fungi from biological soil crusts in the Mojave desert and describing Neophaeococcomyces mojavensis, and introducing the new genera and species Taxawa tesnikishii.</title>
        <authorList>
            <person name="Kurbessoian T."/>
            <person name="Stajich J.E."/>
        </authorList>
    </citation>
    <scope>NUCLEOTIDE SEQUENCE</scope>
    <source>
        <strain evidence="11">TK_1</strain>
    </source>
</reference>
<keyword evidence="7" id="KW-0539">Nucleus</keyword>
<feature type="domain" description="C2H2-type" evidence="10">
    <location>
        <begin position="73"/>
        <end position="102"/>
    </location>
</feature>
<evidence type="ECO:0000256" key="4">
    <source>
        <dbReference type="ARBA" id="ARBA00022833"/>
    </source>
</evidence>
<evidence type="ECO:0000256" key="5">
    <source>
        <dbReference type="ARBA" id="ARBA00023015"/>
    </source>
</evidence>
<evidence type="ECO:0000313" key="11">
    <source>
        <dbReference type="EMBL" id="KAJ9665518.1"/>
    </source>
</evidence>
<feature type="compositionally biased region" description="Basic and acidic residues" evidence="9">
    <location>
        <begin position="22"/>
        <end position="34"/>
    </location>
</feature>
<feature type="region of interest" description="Disordered" evidence="9">
    <location>
        <begin position="1"/>
        <end position="65"/>
    </location>
</feature>
<comment type="caution">
    <text evidence="11">The sequence shown here is derived from an EMBL/GenBank/DDBJ whole genome shotgun (WGS) entry which is preliminary data.</text>
</comment>
<feature type="domain" description="C2H2-type" evidence="10">
    <location>
        <begin position="312"/>
        <end position="342"/>
    </location>
</feature>
<keyword evidence="6" id="KW-0804">Transcription</keyword>
<dbReference type="PANTHER" id="PTHR46179">
    <property type="entry name" value="ZINC FINGER PROTEIN"/>
    <property type="match status" value="1"/>
</dbReference>
<dbReference type="SMART" id="SM00355">
    <property type="entry name" value="ZnF_C2H2"/>
    <property type="match status" value="9"/>
</dbReference>
<dbReference type="InterPro" id="IPR036236">
    <property type="entry name" value="Znf_C2H2_sf"/>
</dbReference>
<evidence type="ECO:0000256" key="2">
    <source>
        <dbReference type="ARBA" id="ARBA00022723"/>
    </source>
</evidence>
<evidence type="ECO:0000256" key="8">
    <source>
        <dbReference type="PROSITE-ProRule" id="PRU00042"/>
    </source>
</evidence>
<dbReference type="PANTHER" id="PTHR46179:SF13">
    <property type="entry name" value="C2H2-TYPE DOMAIN-CONTAINING PROTEIN"/>
    <property type="match status" value="1"/>
</dbReference>
<feature type="compositionally biased region" description="Polar residues" evidence="9">
    <location>
        <begin position="51"/>
        <end position="65"/>
    </location>
</feature>
<keyword evidence="5" id="KW-0805">Transcription regulation</keyword>
<dbReference type="Pfam" id="PF00096">
    <property type="entry name" value="zf-C2H2"/>
    <property type="match status" value="3"/>
</dbReference>
<dbReference type="InterPro" id="IPR051061">
    <property type="entry name" value="Zinc_finger_trans_reg"/>
</dbReference>
<evidence type="ECO:0000256" key="9">
    <source>
        <dbReference type="SAM" id="MobiDB-lite"/>
    </source>
</evidence>